<dbReference type="RefSeq" id="WP_149108522.1">
    <property type="nucleotide sequence ID" value="NZ_CP042425.1"/>
</dbReference>
<dbReference type="AlphaFoldDB" id="A0A5C1A4I1"/>
<gene>
    <name evidence="2" type="ORF">PX52LOC_00418</name>
</gene>
<dbReference type="CDD" id="cd00085">
    <property type="entry name" value="HNHc"/>
    <property type="match status" value="1"/>
</dbReference>
<dbReference type="Proteomes" id="UP000324974">
    <property type="component" value="Chromosome"/>
</dbReference>
<keyword evidence="3" id="KW-1185">Reference proteome</keyword>
<feature type="domain" description="HNH nuclease" evidence="1">
    <location>
        <begin position="4"/>
        <end position="59"/>
    </location>
</feature>
<sequence>MDEATARFVRERAGFRCEYCLLPERHVRLPFEIEHVVARQHGGTDALGNLAFACLHCNKRKGPNLTGLDRVAARAKIVRLFHPRHHSWGYHFSLLGPRIVGRTAIGRVTVDVLAMNEPLLVLLREELIEEGLFPG</sequence>
<protein>
    <submittedName>
        <fullName evidence="2">HNH endonuclease</fullName>
    </submittedName>
</protein>
<dbReference type="PANTHER" id="PTHR33877">
    <property type="entry name" value="SLL1193 PROTEIN"/>
    <property type="match status" value="1"/>
</dbReference>
<dbReference type="InterPro" id="IPR003615">
    <property type="entry name" value="HNH_nuc"/>
</dbReference>
<evidence type="ECO:0000313" key="3">
    <source>
        <dbReference type="Proteomes" id="UP000324974"/>
    </source>
</evidence>
<dbReference type="GO" id="GO:0004519">
    <property type="term" value="F:endonuclease activity"/>
    <property type="evidence" value="ECO:0007669"/>
    <property type="project" value="UniProtKB-KW"/>
</dbReference>
<dbReference type="SMART" id="SM00507">
    <property type="entry name" value="HNHc"/>
    <property type="match status" value="1"/>
</dbReference>
<keyword evidence="2" id="KW-0255">Endonuclease</keyword>
<evidence type="ECO:0000259" key="1">
    <source>
        <dbReference type="SMART" id="SM00507"/>
    </source>
</evidence>
<dbReference type="KEGG" id="lrs:PX52LOC_00418"/>
<name>A0A5C1A4I1_9BACT</name>
<proteinExistence type="predicted"/>
<dbReference type="Pfam" id="PF01844">
    <property type="entry name" value="HNH"/>
    <property type="match status" value="1"/>
</dbReference>
<keyword evidence="2" id="KW-0540">Nuclease</keyword>
<keyword evidence="2" id="KW-0378">Hydrolase</keyword>
<reference evidence="3" key="1">
    <citation type="submission" date="2019-08" db="EMBL/GenBank/DDBJ databases">
        <title>Limnoglobus roseus gen. nov., sp. nov., a novel freshwater planctomycete with a giant genome from the family Gemmataceae.</title>
        <authorList>
            <person name="Kulichevskaya I.S."/>
            <person name="Naumoff D.G."/>
            <person name="Miroshnikov K."/>
            <person name="Ivanova A."/>
            <person name="Philippov D.A."/>
            <person name="Hakobyan A."/>
            <person name="Rijpstra I.C."/>
            <person name="Sinninghe Damste J.S."/>
            <person name="Liesack W."/>
            <person name="Dedysh S.N."/>
        </authorList>
    </citation>
    <scope>NUCLEOTIDE SEQUENCE [LARGE SCALE GENOMIC DNA]</scope>
    <source>
        <strain evidence="3">PX52</strain>
    </source>
</reference>
<dbReference type="OrthoDB" id="9802901at2"/>
<evidence type="ECO:0000313" key="2">
    <source>
        <dbReference type="EMBL" id="QEL13560.1"/>
    </source>
</evidence>
<dbReference type="InterPro" id="IPR052892">
    <property type="entry name" value="NA-targeting_endonuclease"/>
</dbReference>
<dbReference type="InterPro" id="IPR002711">
    <property type="entry name" value="HNH"/>
</dbReference>
<dbReference type="GO" id="GO:0008270">
    <property type="term" value="F:zinc ion binding"/>
    <property type="evidence" value="ECO:0007669"/>
    <property type="project" value="InterPro"/>
</dbReference>
<dbReference type="GO" id="GO:0003676">
    <property type="term" value="F:nucleic acid binding"/>
    <property type="evidence" value="ECO:0007669"/>
    <property type="project" value="InterPro"/>
</dbReference>
<dbReference type="EMBL" id="CP042425">
    <property type="protein sequence ID" value="QEL13560.1"/>
    <property type="molecule type" value="Genomic_DNA"/>
</dbReference>
<dbReference type="PANTHER" id="PTHR33877:SF1">
    <property type="entry name" value="TYPE IV METHYL-DIRECTED RESTRICTION ENZYME ECOKMCRA"/>
    <property type="match status" value="1"/>
</dbReference>
<dbReference type="Gene3D" id="1.10.30.50">
    <property type="match status" value="1"/>
</dbReference>
<accession>A0A5C1A4I1</accession>
<organism evidence="2 3">
    <name type="scientific">Limnoglobus roseus</name>
    <dbReference type="NCBI Taxonomy" id="2598579"/>
    <lineage>
        <taxon>Bacteria</taxon>
        <taxon>Pseudomonadati</taxon>
        <taxon>Planctomycetota</taxon>
        <taxon>Planctomycetia</taxon>
        <taxon>Gemmatales</taxon>
        <taxon>Gemmataceae</taxon>
        <taxon>Limnoglobus</taxon>
    </lineage>
</organism>